<organism evidence="1 2">
    <name type="scientific">Kribbella steppae</name>
    <dbReference type="NCBI Taxonomy" id="2512223"/>
    <lineage>
        <taxon>Bacteria</taxon>
        <taxon>Bacillati</taxon>
        <taxon>Actinomycetota</taxon>
        <taxon>Actinomycetes</taxon>
        <taxon>Propionibacteriales</taxon>
        <taxon>Kribbellaceae</taxon>
        <taxon>Kribbella</taxon>
    </lineage>
</organism>
<comment type="caution">
    <text evidence="1">The sequence shown here is derived from an EMBL/GenBank/DDBJ whole genome shotgun (WGS) entry which is preliminary data.</text>
</comment>
<name>A0A4R2GX31_9ACTN</name>
<proteinExistence type="predicted"/>
<dbReference type="Proteomes" id="UP000294508">
    <property type="component" value="Unassembled WGS sequence"/>
</dbReference>
<keyword evidence="2" id="KW-1185">Reference proteome</keyword>
<sequence length="77" mass="8369">MSTVDALPFYSLVRTRGPGTWVVPNKPLGLGAVLGRAQGPSGWEYAVIIGETTYSFAHDELEPLGVVLDRSVFFDDE</sequence>
<reference evidence="1 2" key="1">
    <citation type="journal article" date="2015" name="Stand. Genomic Sci.">
        <title>Genomic Encyclopedia of Bacterial and Archaeal Type Strains, Phase III: the genomes of soil and plant-associated and newly described type strains.</title>
        <authorList>
            <person name="Whitman W.B."/>
            <person name="Woyke T."/>
            <person name="Klenk H.P."/>
            <person name="Zhou Y."/>
            <person name="Lilburn T.G."/>
            <person name="Beck B.J."/>
            <person name="De Vos P."/>
            <person name="Vandamme P."/>
            <person name="Eisen J.A."/>
            <person name="Garrity G."/>
            <person name="Hugenholtz P."/>
            <person name="Kyrpides N.C."/>
        </authorList>
    </citation>
    <scope>NUCLEOTIDE SEQUENCE [LARGE SCALE GENOMIC DNA]</scope>
    <source>
        <strain evidence="1 2">VKM Ac-2572</strain>
    </source>
</reference>
<protein>
    <submittedName>
        <fullName evidence="1">Uncharacterized protein</fullName>
    </submittedName>
</protein>
<gene>
    <name evidence="1" type="ORF">EV652_121113</name>
</gene>
<evidence type="ECO:0000313" key="2">
    <source>
        <dbReference type="Proteomes" id="UP000294508"/>
    </source>
</evidence>
<dbReference type="RefSeq" id="WP_132215720.1">
    <property type="nucleotide sequence ID" value="NZ_SLWN01000021.1"/>
</dbReference>
<dbReference type="AlphaFoldDB" id="A0A4R2GX31"/>
<evidence type="ECO:0000313" key="1">
    <source>
        <dbReference type="EMBL" id="TCO15740.1"/>
    </source>
</evidence>
<dbReference type="EMBL" id="SLWN01000021">
    <property type="protein sequence ID" value="TCO15740.1"/>
    <property type="molecule type" value="Genomic_DNA"/>
</dbReference>
<accession>A0A4R2GX31</accession>